<accession>A0A0A9ELK0</accession>
<protein>
    <submittedName>
        <fullName evidence="1">Uncharacterized protein</fullName>
    </submittedName>
</protein>
<sequence>MESWSCGDRPWS</sequence>
<organism evidence="1">
    <name type="scientific">Arundo donax</name>
    <name type="common">Giant reed</name>
    <name type="synonym">Donax arundinaceus</name>
    <dbReference type="NCBI Taxonomy" id="35708"/>
    <lineage>
        <taxon>Eukaryota</taxon>
        <taxon>Viridiplantae</taxon>
        <taxon>Streptophyta</taxon>
        <taxon>Embryophyta</taxon>
        <taxon>Tracheophyta</taxon>
        <taxon>Spermatophyta</taxon>
        <taxon>Magnoliopsida</taxon>
        <taxon>Liliopsida</taxon>
        <taxon>Poales</taxon>
        <taxon>Poaceae</taxon>
        <taxon>PACMAD clade</taxon>
        <taxon>Arundinoideae</taxon>
        <taxon>Arundineae</taxon>
        <taxon>Arundo</taxon>
    </lineage>
</organism>
<reference evidence="1" key="1">
    <citation type="submission" date="2014-09" db="EMBL/GenBank/DDBJ databases">
        <authorList>
            <person name="Magalhaes I.L.F."/>
            <person name="Oliveira U."/>
            <person name="Santos F.R."/>
            <person name="Vidigal T.H.D.A."/>
            <person name="Brescovit A.D."/>
            <person name="Santos A.J."/>
        </authorList>
    </citation>
    <scope>NUCLEOTIDE SEQUENCE</scope>
    <source>
        <tissue evidence="1">Shoot tissue taken approximately 20 cm above the soil surface</tissue>
    </source>
</reference>
<reference evidence="1" key="2">
    <citation type="journal article" date="2015" name="Data Brief">
        <title>Shoot transcriptome of the giant reed, Arundo donax.</title>
        <authorList>
            <person name="Barrero R.A."/>
            <person name="Guerrero F.D."/>
            <person name="Moolhuijzen P."/>
            <person name="Goolsby J.A."/>
            <person name="Tidwell J."/>
            <person name="Bellgard S.E."/>
            <person name="Bellgard M.I."/>
        </authorList>
    </citation>
    <scope>NUCLEOTIDE SEQUENCE</scope>
    <source>
        <tissue evidence="1">Shoot tissue taken approximately 20 cm above the soil surface</tissue>
    </source>
</reference>
<dbReference type="EMBL" id="GBRH01199180">
    <property type="protein sequence ID" value="JAD98715.1"/>
    <property type="molecule type" value="Transcribed_RNA"/>
</dbReference>
<name>A0A0A9ELK0_ARUDO</name>
<evidence type="ECO:0000313" key="1">
    <source>
        <dbReference type="EMBL" id="JAD98715.1"/>
    </source>
</evidence>
<proteinExistence type="predicted"/>